<keyword evidence="2" id="KW-1185">Reference proteome</keyword>
<evidence type="ECO:0000313" key="1">
    <source>
        <dbReference type="EMBL" id="WDM44426.1"/>
    </source>
</evidence>
<dbReference type="InterPro" id="IPR052704">
    <property type="entry name" value="ECF_Sigma-70_Domain"/>
</dbReference>
<organism evidence="1 2">
    <name type="scientific">Microbacterium luteolum</name>
    <name type="common">Aureobacterium luteolum</name>
    <dbReference type="NCBI Taxonomy" id="69367"/>
    <lineage>
        <taxon>Bacteria</taxon>
        <taxon>Bacillati</taxon>
        <taxon>Actinomycetota</taxon>
        <taxon>Actinomycetes</taxon>
        <taxon>Micrococcales</taxon>
        <taxon>Microbacteriaceae</taxon>
        <taxon>Microbacterium</taxon>
    </lineage>
</organism>
<dbReference type="PANTHER" id="PTHR30173">
    <property type="entry name" value="SIGMA 19 FACTOR"/>
    <property type="match status" value="1"/>
</dbReference>
<dbReference type="SUPFAM" id="SSF54427">
    <property type="entry name" value="NTF2-like"/>
    <property type="match status" value="1"/>
</dbReference>
<protein>
    <recommendedName>
        <fullName evidence="3">Siderophore-interacting protein C-terminal domain-containing protein</fullName>
    </recommendedName>
</protein>
<dbReference type="Proteomes" id="UP001215097">
    <property type="component" value="Chromosome"/>
</dbReference>
<sequence>MTRKHYPAWWRRRLRGAAAEGTMSELASALTSNDEDVLREMLHPDVVVIIDSGGFVPHAAEPAEGPAAATSQLLSLMTSDTSVAMASINSVPGFTLIRGGQVVGAVTAEERSGLLSSVWVVCNPDKLRHWNR</sequence>
<dbReference type="EMBL" id="CP078075">
    <property type="protein sequence ID" value="WDM44426.1"/>
    <property type="molecule type" value="Genomic_DNA"/>
</dbReference>
<proteinExistence type="predicted"/>
<accession>A0ABY7XQL1</accession>
<dbReference type="PANTHER" id="PTHR30173:SF43">
    <property type="entry name" value="ECF RNA POLYMERASE SIGMA FACTOR SIGI-RELATED"/>
    <property type="match status" value="1"/>
</dbReference>
<dbReference type="InterPro" id="IPR032710">
    <property type="entry name" value="NTF2-like_dom_sf"/>
</dbReference>
<gene>
    <name evidence="1" type="ORF">KV395_14735</name>
</gene>
<evidence type="ECO:0008006" key="3">
    <source>
        <dbReference type="Google" id="ProtNLM"/>
    </source>
</evidence>
<reference evidence="1 2" key="1">
    <citation type="submission" date="2021-06" db="EMBL/GenBank/DDBJ databases">
        <title>Genome-based taxonomic framework of Microbacterium strains isolated from marine environment, the description of four new species and reclassification of four preexisting species.</title>
        <authorList>
            <person name="Lee S.D."/>
            <person name="Kim S.-M."/>
            <person name="Byeon Y.-S."/>
            <person name="Yang H.L."/>
            <person name="Kim I.S."/>
        </authorList>
    </citation>
    <scope>NUCLEOTIDE SEQUENCE [LARGE SCALE GENOMIC DNA]</scope>
    <source>
        <strain evidence="1 2">KACC 14465</strain>
    </source>
</reference>
<dbReference type="RefSeq" id="WP_282214566.1">
    <property type="nucleotide sequence ID" value="NZ_BAAAUN010000001.1"/>
</dbReference>
<evidence type="ECO:0000313" key="2">
    <source>
        <dbReference type="Proteomes" id="UP001215097"/>
    </source>
</evidence>
<name>A0ABY7XQL1_MICLT</name>